<dbReference type="EMBL" id="MTCZ01000022">
    <property type="protein sequence ID" value="OWP84699.1"/>
    <property type="molecule type" value="Genomic_DNA"/>
</dbReference>
<evidence type="ECO:0008006" key="4">
    <source>
        <dbReference type="Google" id="ProtNLM"/>
    </source>
</evidence>
<sequence>MENFHLVHEDGVYKLKRENAERASKVIDSNKQDAISQSKDFIVKQGGGSLKIHKNDGGFQEERTYPKSNDPRKSKG</sequence>
<proteinExistence type="predicted"/>
<name>A0A246GK80_9FLAO</name>
<feature type="compositionally biased region" description="Basic and acidic residues" evidence="1">
    <location>
        <begin position="53"/>
        <end position="76"/>
    </location>
</feature>
<feature type="region of interest" description="Disordered" evidence="1">
    <location>
        <begin position="49"/>
        <end position="76"/>
    </location>
</feature>
<evidence type="ECO:0000313" key="3">
    <source>
        <dbReference type="Proteomes" id="UP000197768"/>
    </source>
</evidence>
<dbReference type="RefSeq" id="WP_088391280.1">
    <property type="nucleotide sequence ID" value="NZ_MTCZ01000022.1"/>
</dbReference>
<protein>
    <recommendedName>
        <fullName evidence="4">DUF2188 domain-containing protein</fullName>
    </recommendedName>
</protein>
<dbReference type="Proteomes" id="UP000197768">
    <property type="component" value="Unassembled WGS sequence"/>
</dbReference>
<comment type="caution">
    <text evidence="2">The sequence shown here is derived from an EMBL/GenBank/DDBJ whole genome shotgun (WGS) entry which is preliminary data.</text>
</comment>
<dbReference type="AlphaFoldDB" id="A0A246GK80"/>
<reference evidence="2 3" key="1">
    <citation type="journal article" date="2017" name="Infect. Genet. Evol.">
        <title>Comparative genome analysis of fish pathogen Flavobacterium columnare reveals extensive sequence diversity within the species.</title>
        <authorList>
            <person name="Kayansamruaj P."/>
            <person name="Dong H.T."/>
            <person name="Hirono I."/>
            <person name="Kondo H."/>
            <person name="Senapin S."/>
            <person name="Rodkhum C."/>
        </authorList>
    </citation>
    <scope>NUCLEOTIDE SEQUENCE [LARGE SCALE GENOMIC DNA]</scope>
    <source>
        <strain evidence="2 3">1215</strain>
    </source>
</reference>
<accession>A0A246GK80</accession>
<organism evidence="2 3">
    <name type="scientific">Flavobacterium davisii</name>
    <dbReference type="NCBI Taxonomy" id="2906077"/>
    <lineage>
        <taxon>Bacteria</taxon>
        <taxon>Pseudomonadati</taxon>
        <taxon>Bacteroidota</taxon>
        <taxon>Flavobacteriia</taxon>
        <taxon>Flavobacteriales</taxon>
        <taxon>Flavobacteriaceae</taxon>
        <taxon>Flavobacterium</taxon>
    </lineage>
</organism>
<evidence type="ECO:0000256" key="1">
    <source>
        <dbReference type="SAM" id="MobiDB-lite"/>
    </source>
</evidence>
<dbReference type="Pfam" id="PF09954">
    <property type="entry name" value="DUF2188"/>
    <property type="match status" value="1"/>
</dbReference>
<evidence type="ECO:0000313" key="2">
    <source>
        <dbReference type="EMBL" id="OWP84699.1"/>
    </source>
</evidence>
<dbReference type="InterPro" id="IPR018691">
    <property type="entry name" value="DUF2188"/>
</dbReference>
<gene>
    <name evidence="2" type="ORF">BWK59_04030</name>
</gene>